<comment type="subcellular location">
    <subcellularLocation>
        <location evidence="2">Endoplasmic reticulum membrane</location>
        <topology evidence="2">Multi-pass membrane protein</topology>
    </subcellularLocation>
</comment>
<evidence type="ECO:0000256" key="12">
    <source>
        <dbReference type="ARBA" id="ARBA00022833"/>
    </source>
</evidence>
<keyword evidence="9 17" id="KW-0863">Zinc-finger</keyword>
<organism evidence="20 21">
    <name type="scientific">Limosa lapponica baueri</name>
    <dbReference type="NCBI Taxonomy" id="1758121"/>
    <lineage>
        <taxon>Eukaryota</taxon>
        <taxon>Metazoa</taxon>
        <taxon>Chordata</taxon>
        <taxon>Craniata</taxon>
        <taxon>Vertebrata</taxon>
        <taxon>Euteleostomi</taxon>
        <taxon>Archelosauria</taxon>
        <taxon>Archosauria</taxon>
        <taxon>Dinosauria</taxon>
        <taxon>Saurischia</taxon>
        <taxon>Theropoda</taxon>
        <taxon>Coelurosauria</taxon>
        <taxon>Aves</taxon>
        <taxon>Neognathae</taxon>
        <taxon>Neoaves</taxon>
        <taxon>Charadriiformes</taxon>
        <taxon>Scolopacidae</taxon>
        <taxon>Limosa</taxon>
    </lineage>
</organism>
<keyword evidence="21" id="KW-1185">Reference proteome</keyword>
<dbReference type="PANTHER" id="PTHR22894">
    <property type="entry name" value="RING-TYPE DOMAIN-CONTAINING PROTEIN"/>
    <property type="match status" value="1"/>
</dbReference>
<dbReference type="InterPro" id="IPR013083">
    <property type="entry name" value="Znf_RING/FYVE/PHD"/>
</dbReference>
<gene>
    <name evidence="20" type="ORF">llap_2115</name>
</gene>
<keyword evidence="6" id="KW-0808">Transferase</keyword>
<dbReference type="InterPro" id="IPR017907">
    <property type="entry name" value="Znf_RING_CS"/>
</dbReference>
<evidence type="ECO:0000313" key="21">
    <source>
        <dbReference type="Proteomes" id="UP000233556"/>
    </source>
</evidence>
<dbReference type="SMART" id="SM00184">
    <property type="entry name" value="RING"/>
    <property type="match status" value="1"/>
</dbReference>
<evidence type="ECO:0000256" key="15">
    <source>
        <dbReference type="ARBA" id="ARBA00030110"/>
    </source>
</evidence>
<evidence type="ECO:0000256" key="17">
    <source>
        <dbReference type="PROSITE-ProRule" id="PRU00175"/>
    </source>
</evidence>
<evidence type="ECO:0000256" key="2">
    <source>
        <dbReference type="ARBA" id="ARBA00004477"/>
    </source>
</evidence>
<reference evidence="21" key="2">
    <citation type="submission" date="2017-12" db="EMBL/GenBank/DDBJ databases">
        <title>Genome sequence of the Bar-tailed Godwit (Limosa lapponica baueri).</title>
        <authorList>
            <person name="Lima N.C.B."/>
            <person name="Parody-Merino A.M."/>
            <person name="Battley P.F."/>
            <person name="Fidler A.E."/>
            <person name="Prosdocimi F."/>
        </authorList>
    </citation>
    <scope>NUCLEOTIDE SEQUENCE [LARGE SCALE GENOMIC DNA]</scope>
</reference>
<dbReference type="EMBL" id="KZ505675">
    <property type="protein sequence ID" value="PKU47571.1"/>
    <property type="molecule type" value="Genomic_DNA"/>
</dbReference>
<dbReference type="EC" id="2.3.2.27" evidence="4"/>
<dbReference type="SUPFAM" id="SSF57850">
    <property type="entry name" value="RING/U-box"/>
    <property type="match status" value="1"/>
</dbReference>
<dbReference type="OrthoDB" id="9049620at2759"/>
<comment type="pathway">
    <text evidence="3">Protein modification; protein ubiquitination.</text>
</comment>
<dbReference type="Gene3D" id="3.30.40.10">
    <property type="entry name" value="Zinc/RING finger domain, C3HC4 (zinc finger)"/>
    <property type="match status" value="1"/>
</dbReference>
<feature type="transmembrane region" description="Helical" evidence="18">
    <location>
        <begin position="330"/>
        <end position="353"/>
    </location>
</feature>
<feature type="transmembrane region" description="Helical" evidence="18">
    <location>
        <begin position="133"/>
        <end position="152"/>
    </location>
</feature>
<evidence type="ECO:0000256" key="4">
    <source>
        <dbReference type="ARBA" id="ARBA00012483"/>
    </source>
</evidence>
<dbReference type="CDD" id="cd16553">
    <property type="entry name" value="RING-HC_RNF170"/>
    <property type="match status" value="1"/>
</dbReference>
<evidence type="ECO:0000259" key="19">
    <source>
        <dbReference type="PROSITE" id="PS50089"/>
    </source>
</evidence>
<feature type="domain" description="RING-type" evidence="19">
    <location>
        <begin position="194"/>
        <end position="237"/>
    </location>
</feature>
<evidence type="ECO:0000256" key="18">
    <source>
        <dbReference type="SAM" id="Phobius"/>
    </source>
</evidence>
<dbReference type="Proteomes" id="UP000233556">
    <property type="component" value="Unassembled WGS sequence"/>
</dbReference>
<dbReference type="GO" id="GO:0008270">
    <property type="term" value="F:zinc ion binding"/>
    <property type="evidence" value="ECO:0007669"/>
    <property type="project" value="UniProtKB-KW"/>
</dbReference>
<evidence type="ECO:0000256" key="13">
    <source>
        <dbReference type="ARBA" id="ARBA00022989"/>
    </source>
</evidence>
<dbReference type="PROSITE" id="PS00518">
    <property type="entry name" value="ZF_RING_1"/>
    <property type="match status" value="1"/>
</dbReference>
<dbReference type="Pfam" id="PF13445">
    <property type="entry name" value="zf-RING_UBOX"/>
    <property type="match status" value="1"/>
</dbReference>
<keyword evidence="12" id="KW-0862">Zinc</keyword>
<dbReference type="PANTHER" id="PTHR22894:SF1">
    <property type="entry name" value="E3 UBIQUITIN-PROTEIN LIGASE RNF170"/>
    <property type="match status" value="1"/>
</dbReference>
<evidence type="ECO:0000256" key="1">
    <source>
        <dbReference type="ARBA" id="ARBA00000900"/>
    </source>
</evidence>
<dbReference type="InterPro" id="IPR027370">
    <property type="entry name" value="Znf-RING_euk"/>
</dbReference>
<comment type="catalytic activity">
    <reaction evidence="1">
        <text>S-ubiquitinyl-[E2 ubiquitin-conjugating enzyme]-L-cysteine + [acceptor protein]-L-lysine = [E2 ubiquitin-conjugating enzyme]-L-cysteine + N(6)-ubiquitinyl-[acceptor protein]-L-lysine.</text>
        <dbReference type="EC" id="2.3.2.27"/>
    </reaction>
</comment>
<dbReference type="PROSITE" id="PS50089">
    <property type="entry name" value="ZF_RING_2"/>
    <property type="match status" value="1"/>
</dbReference>
<dbReference type="InterPro" id="IPR010652">
    <property type="entry name" value="DUF1232"/>
</dbReference>
<evidence type="ECO:0000256" key="6">
    <source>
        <dbReference type="ARBA" id="ARBA00022679"/>
    </source>
</evidence>
<accession>A0A2I0UNH7</accession>
<feature type="transmembrane region" description="Helical" evidence="18">
    <location>
        <begin position="296"/>
        <end position="318"/>
    </location>
</feature>
<evidence type="ECO:0000256" key="7">
    <source>
        <dbReference type="ARBA" id="ARBA00022692"/>
    </source>
</evidence>
<evidence type="ECO:0000256" key="16">
    <source>
        <dbReference type="ARBA" id="ARBA00031107"/>
    </source>
</evidence>
<keyword evidence="8" id="KW-0479">Metal-binding</keyword>
<evidence type="ECO:0000313" key="20">
    <source>
        <dbReference type="EMBL" id="PKU47571.1"/>
    </source>
</evidence>
<keyword evidence="7 18" id="KW-0812">Transmembrane</keyword>
<name>A0A2I0UNH7_LIMLA</name>
<keyword evidence="14 18" id="KW-0472">Membrane</keyword>
<evidence type="ECO:0000256" key="11">
    <source>
        <dbReference type="ARBA" id="ARBA00022824"/>
    </source>
</evidence>
<reference evidence="21" key="1">
    <citation type="submission" date="2017-11" db="EMBL/GenBank/DDBJ databases">
        <authorList>
            <person name="Lima N.C."/>
            <person name="Parody-Merino A.M."/>
            <person name="Battley P.F."/>
            <person name="Fidler A.E."/>
            <person name="Prosdocimi F."/>
        </authorList>
    </citation>
    <scope>NUCLEOTIDE SEQUENCE [LARGE SCALE GENOMIC DNA]</scope>
</reference>
<dbReference type="InterPro" id="IPR001841">
    <property type="entry name" value="Znf_RING"/>
</dbReference>
<keyword evidence="10" id="KW-0833">Ubl conjugation pathway</keyword>
<sequence>MNEKQAIWEVKPVLKNSQLLWHNGKDWPCQRAYVHINTISIVLKAKVVYGEEITEYDTAEFGYNFAVAVELICHSKVSVGEEFAYPVKHNLYKYSSIFNASAGKRAVMASHQAEVQSLKLDNDSVIEGISDQVLVAVVLSFTFIAALVYTLLRNEHQNIHPENQELVRALRQQLQTEQDASAGDRHHFYTDMSCPVCLQQATFPIETNCGHLFCGSCIIAYWRYGSWLGAIRCPICRQTVTLFLPLFGEDQQDATQVLQDVNDYNRRFSGQPRSIMERIMDLPTLLRHAFREMFSVGGLFWMFRIRIFLCLLGALLYLASPLDFLPEALFGILGFLDDFFVIFLLLIYISIMYREVVTQRLNR</sequence>
<proteinExistence type="predicted"/>
<dbReference type="GO" id="GO:0005789">
    <property type="term" value="C:endoplasmic reticulum membrane"/>
    <property type="evidence" value="ECO:0007669"/>
    <property type="project" value="UniProtKB-SubCell"/>
</dbReference>
<keyword evidence="13 18" id="KW-1133">Transmembrane helix</keyword>
<evidence type="ECO:0000256" key="5">
    <source>
        <dbReference type="ARBA" id="ARBA00014068"/>
    </source>
</evidence>
<evidence type="ECO:0000256" key="9">
    <source>
        <dbReference type="ARBA" id="ARBA00022771"/>
    </source>
</evidence>
<evidence type="ECO:0000256" key="14">
    <source>
        <dbReference type="ARBA" id="ARBA00023136"/>
    </source>
</evidence>
<keyword evidence="11" id="KW-0256">Endoplasmic reticulum</keyword>
<dbReference type="Pfam" id="PF06803">
    <property type="entry name" value="DUF1232"/>
    <property type="match status" value="1"/>
</dbReference>
<dbReference type="InterPro" id="IPR038896">
    <property type="entry name" value="RNF170"/>
</dbReference>
<evidence type="ECO:0000256" key="3">
    <source>
        <dbReference type="ARBA" id="ARBA00004906"/>
    </source>
</evidence>
<protein>
    <recommendedName>
        <fullName evidence="5">E3 ubiquitin-protein ligase RNF170</fullName>
        <ecNumber evidence="4">2.3.2.27</ecNumber>
    </recommendedName>
    <alternativeName>
        <fullName evidence="16">RING finger protein 170</fullName>
    </alternativeName>
    <alternativeName>
        <fullName evidence="15">RING-type E3 ubiquitin transferase RNF170</fullName>
    </alternativeName>
</protein>
<dbReference type="AlphaFoldDB" id="A0A2I0UNH7"/>
<evidence type="ECO:0000256" key="10">
    <source>
        <dbReference type="ARBA" id="ARBA00022786"/>
    </source>
</evidence>
<evidence type="ECO:0000256" key="8">
    <source>
        <dbReference type="ARBA" id="ARBA00022723"/>
    </source>
</evidence>
<dbReference type="GO" id="GO:0061630">
    <property type="term" value="F:ubiquitin protein ligase activity"/>
    <property type="evidence" value="ECO:0007669"/>
    <property type="project" value="UniProtKB-EC"/>
</dbReference>